<dbReference type="GO" id="GO:0006427">
    <property type="term" value="P:histidyl-tRNA aminoacylation"/>
    <property type="evidence" value="ECO:0007669"/>
    <property type="project" value="UniProtKB-UniRule"/>
</dbReference>
<dbReference type="CDD" id="cd00773">
    <property type="entry name" value="HisRS-like_core"/>
    <property type="match status" value="1"/>
</dbReference>
<dbReference type="NCBIfam" id="TIGR00442">
    <property type="entry name" value="hisS"/>
    <property type="match status" value="1"/>
</dbReference>
<evidence type="ECO:0000256" key="5">
    <source>
        <dbReference type="ARBA" id="ARBA00022917"/>
    </source>
</evidence>
<dbReference type="PIRSF" id="PIRSF001549">
    <property type="entry name" value="His-tRNA_synth"/>
    <property type="match status" value="1"/>
</dbReference>
<dbReference type="SUPFAM" id="SSF52954">
    <property type="entry name" value="Class II aaRS ABD-related"/>
    <property type="match status" value="1"/>
</dbReference>
<evidence type="ECO:0000256" key="3">
    <source>
        <dbReference type="ARBA" id="ARBA00022741"/>
    </source>
</evidence>
<feature type="binding site" evidence="11">
    <location>
        <begin position="281"/>
        <end position="282"/>
    </location>
    <ligand>
        <name>L-histidine</name>
        <dbReference type="ChEBI" id="CHEBI:57595"/>
    </ligand>
</feature>
<evidence type="ECO:0000256" key="10">
    <source>
        <dbReference type="HAMAP-Rule" id="MF_00127"/>
    </source>
</evidence>
<dbReference type="CDD" id="cd00859">
    <property type="entry name" value="HisRS_anticodon"/>
    <property type="match status" value="1"/>
</dbReference>
<evidence type="ECO:0000256" key="4">
    <source>
        <dbReference type="ARBA" id="ARBA00022840"/>
    </source>
</evidence>
<feature type="binding site" evidence="11">
    <location>
        <begin position="101"/>
        <end position="103"/>
    </location>
    <ligand>
        <name>L-histidine</name>
        <dbReference type="ChEBI" id="CHEBI:57595"/>
    </ligand>
</feature>
<sequence>MPKKSTTKKTEDKPIKKPNSAKRQHLLKGFKDILPEAQPYWRYVRNVVESFVDTYTYKEIGLPIVESASLFIRGVGKQSDIVQKEMFTFEDHDESVVLRPEATASIARAYIEHGMMTWPQPVKLYYWGPMFRREKPQAGRYRQFYQFGFESLGQEEPVVDARMISIAYQIFQELKLSNVAIQLNSIGDPEEREEYTKELTTYYRSKRRQLCEDCKKRITKNPLRLLDCKELTCQPLRQDAPQILDWLGDASKEHFMKVVEYLDELEIPYNLNPHLVRGLDYYNRTLFEIWPQVEEGGSQSALGGGGRYDGLVEALGGQPTAACGFSVGVDRVIREMRNLEVKIGKPKKPQVFIAQIGHQAKIKAMRLFQQFQKQGIRAVETFSKDKLKAQLEAANKLGVKYVLILGQKEVVDGTILIRDMEGGAQEVVNFDKITEELKRKLNSK</sequence>
<dbReference type="PROSITE" id="PS50862">
    <property type="entry name" value="AA_TRNA_LIGASE_II"/>
    <property type="match status" value="1"/>
</dbReference>
<feature type="binding site" evidence="11">
    <location>
        <position position="146"/>
    </location>
    <ligand>
        <name>L-histidine</name>
        <dbReference type="ChEBI" id="CHEBI:57595"/>
    </ligand>
</feature>
<dbReference type="SUPFAM" id="SSF55681">
    <property type="entry name" value="Class II aaRS and biotin synthetases"/>
    <property type="match status" value="1"/>
</dbReference>
<feature type="binding site" evidence="11">
    <location>
        <position position="277"/>
    </location>
    <ligand>
        <name>L-histidine</name>
        <dbReference type="ChEBI" id="CHEBI:57595"/>
    </ligand>
</feature>
<comment type="catalytic activity">
    <reaction evidence="9 10">
        <text>tRNA(His) + L-histidine + ATP = L-histidyl-tRNA(His) + AMP + diphosphate + H(+)</text>
        <dbReference type="Rhea" id="RHEA:17313"/>
        <dbReference type="Rhea" id="RHEA-COMP:9665"/>
        <dbReference type="Rhea" id="RHEA-COMP:9689"/>
        <dbReference type="ChEBI" id="CHEBI:15378"/>
        <dbReference type="ChEBI" id="CHEBI:30616"/>
        <dbReference type="ChEBI" id="CHEBI:33019"/>
        <dbReference type="ChEBI" id="CHEBI:57595"/>
        <dbReference type="ChEBI" id="CHEBI:78442"/>
        <dbReference type="ChEBI" id="CHEBI:78527"/>
        <dbReference type="ChEBI" id="CHEBI:456215"/>
        <dbReference type="EC" id="6.1.1.21"/>
    </reaction>
</comment>
<feature type="binding site" evidence="11">
    <location>
        <position position="150"/>
    </location>
    <ligand>
        <name>L-histidine</name>
        <dbReference type="ChEBI" id="CHEBI:57595"/>
    </ligand>
</feature>
<comment type="subunit">
    <text evidence="10">Homodimer.</text>
</comment>
<dbReference type="EMBL" id="PEZZ01000025">
    <property type="protein sequence ID" value="PIS05023.1"/>
    <property type="molecule type" value="Genomic_DNA"/>
</dbReference>
<dbReference type="Pfam" id="PF13393">
    <property type="entry name" value="tRNA-synt_His"/>
    <property type="match status" value="1"/>
</dbReference>
<dbReference type="InterPro" id="IPR004154">
    <property type="entry name" value="Anticodon-bd"/>
</dbReference>
<comment type="caution">
    <text evidence="14">The sequence shown here is derived from an EMBL/GenBank/DDBJ whole genome shotgun (WGS) entry which is preliminary data.</text>
</comment>
<accession>A0A2H0W0Y7</accession>
<protein>
    <recommendedName>
        <fullName evidence="10">Histidine--tRNA ligase</fullName>
        <ecNumber evidence="10">6.1.1.21</ecNumber>
    </recommendedName>
    <alternativeName>
        <fullName evidence="10">Histidyl-tRNA synthetase</fullName>
        <shortName evidence="10">HisRS</shortName>
    </alternativeName>
</protein>
<organism evidence="14 15">
    <name type="scientific">Candidatus Buchananbacteria bacterium CG10_big_fil_rev_8_21_14_0_10_42_9</name>
    <dbReference type="NCBI Taxonomy" id="1974526"/>
    <lineage>
        <taxon>Bacteria</taxon>
        <taxon>Candidatus Buchananiibacteriota</taxon>
    </lineage>
</organism>
<dbReference type="PROSITE" id="PS00055">
    <property type="entry name" value="RIBOSOMAL_S12"/>
    <property type="match status" value="1"/>
</dbReference>
<proteinExistence type="inferred from homology"/>
<dbReference type="GO" id="GO:0005737">
    <property type="term" value="C:cytoplasm"/>
    <property type="evidence" value="ECO:0007669"/>
    <property type="project" value="UniProtKB-SubCell"/>
</dbReference>
<dbReference type="InterPro" id="IPR004516">
    <property type="entry name" value="HisRS/HisZ"/>
</dbReference>
<dbReference type="GO" id="GO:0005840">
    <property type="term" value="C:ribosome"/>
    <property type="evidence" value="ECO:0007669"/>
    <property type="project" value="UniProtKB-KW"/>
</dbReference>
<evidence type="ECO:0000256" key="6">
    <source>
        <dbReference type="ARBA" id="ARBA00022980"/>
    </source>
</evidence>
<feature type="domain" description="Aminoacyl-transfer RNA synthetases class-II family profile" evidence="13">
    <location>
        <begin position="42"/>
        <end position="346"/>
    </location>
</feature>
<dbReference type="Proteomes" id="UP000230935">
    <property type="component" value="Unassembled WGS sequence"/>
</dbReference>
<feature type="region of interest" description="Disordered" evidence="12">
    <location>
        <begin position="1"/>
        <end position="21"/>
    </location>
</feature>
<comment type="subcellular location">
    <subcellularLocation>
        <location evidence="10">Cytoplasm</location>
    </subcellularLocation>
</comment>
<keyword evidence="3 10" id="KW-0547">Nucleotide-binding</keyword>
<dbReference type="Gene3D" id="3.30.930.10">
    <property type="entry name" value="Bira Bifunctional Protein, Domain 2"/>
    <property type="match status" value="1"/>
</dbReference>
<keyword evidence="8" id="KW-0687">Ribonucleoprotein</keyword>
<keyword evidence="2 10" id="KW-0436">Ligase</keyword>
<dbReference type="AlphaFoldDB" id="A0A2H0W0Y7"/>
<dbReference type="InterPro" id="IPR045864">
    <property type="entry name" value="aa-tRNA-synth_II/BPL/LPL"/>
</dbReference>
<evidence type="ECO:0000256" key="9">
    <source>
        <dbReference type="ARBA" id="ARBA00047639"/>
    </source>
</evidence>
<keyword evidence="4 10" id="KW-0067">ATP-binding</keyword>
<dbReference type="GO" id="GO:0004821">
    <property type="term" value="F:histidine-tRNA ligase activity"/>
    <property type="evidence" value="ECO:0007669"/>
    <property type="project" value="UniProtKB-UniRule"/>
</dbReference>
<dbReference type="PANTHER" id="PTHR43707">
    <property type="entry name" value="HISTIDYL-TRNA SYNTHETASE"/>
    <property type="match status" value="1"/>
</dbReference>
<dbReference type="InterPro" id="IPR041715">
    <property type="entry name" value="HisRS-like_core"/>
</dbReference>
<dbReference type="GO" id="GO:0005524">
    <property type="term" value="F:ATP binding"/>
    <property type="evidence" value="ECO:0007669"/>
    <property type="project" value="UniProtKB-UniRule"/>
</dbReference>
<dbReference type="Gene3D" id="3.40.50.800">
    <property type="entry name" value="Anticodon-binding domain"/>
    <property type="match status" value="1"/>
</dbReference>
<evidence type="ECO:0000256" key="7">
    <source>
        <dbReference type="ARBA" id="ARBA00023146"/>
    </source>
</evidence>
<dbReference type="InterPro" id="IPR006032">
    <property type="entry name" value="Ribosomal_uS12"/>
</dbReference>
<evidence type="ECO:0000256" key="1">
    <source>
        <dbReference type="ARBA" id="ARBA00008226"/>
    </source>
</evidence>
<dbReference type="InterPro" id="IPR006195">
    <property type="entry name" value="aa-tRNA-synth_II"/>
</dbReference>
<gene>
    <name evidence="10" type="primary">hisS</name>
    <name evidence="14" type="ORF">COT81_03320</name>
</gene>
<evidence type="ECO:0000313" key="15">
    <source>
        <dbReference type="Proteomes" id="UP000230935"/>
    </source>
</evidence>
<keyword evidence="6" id="KW-0689">Ribosomal protein</keyword>
<dbReference type="InterPro" id="IPR036621">
    <property type="entry name" value="Anticodon-bd_dom_sf"/>
</dbReference>
<dbReference type="GO" id="GO:0003735">
    <property type="term" value="F:structural constituent of ribosome"/>
    <property type="evidence" value="ECO:0007669"/>
    <property type="project" value="InterPro"/>
</dbReference>
<dbReference type="InterPro" id="IPR015807">
    <property type="entry name" value="His-tRNA-ligase"/>
</dbReference>
<dbReference type="EC" id="6.1.1.21" evidence="10"/>
<dbReference type="Pfam" id="PF03129">
    <property type="entry name" value="HGTP_anticodon"/>
    <property type="match status" value="1"/>
</dbReference>
<dbReference type="PANTHER" id="PTHR43707:SF1">
    <property type="entry name" value="HISTIDINE--TRNA LIGASE, MITOCHONDRIAL-RELATED"/>
    <property type="match status" value="1"/>
</dbReference>
<dbReference type="HAMAP" id="MF_00127">
    <property type="entry name" value="His_tRNA_synth"/>
    <property type="match status" value="1"/>
</dbReference>
<reference evidence="15" key="1">
    <citation type="submission" date="2017-09" db="EMBL/GenBank/DDBJ databases">
        <title>Depth-based differentiation of microbial function through sediment-hosted aquifers and enrichment of novel symbionts in the deep terrestrial subsurface.</title>
        <authorList>
            <person name="Probst A.J."/>
            <person name="Ladd B."/>
            <person name="Jarett J.K."/>
            <person name="Geller-Mcgrath D.E."/>
            <person name="Sieber C.M.K."/>
            <person name="Emerson J.B."/>
            <person name="Anantharaman K."/>
            <person name="Thomas B.C."/>
            <person name="Malmstrom R."/>
            <person name="Stieglmeier M."/>
            <person name="Klingl A."/>
            <person name="Woyke T."/>
            <person name="Ryan C.M."/>
            <person name="Banfield J.F."/>
        </authorList>
    </citation>
    <scope>NUCLEOTIDE SEQUENCE [LARGE SCALE GENOMIC DNA]</scope>
</reference>
<evidence type="ECO:0000256" key="8">
    <source>
        <dbReference type="ARBA" id="ARBA00023274"/>
    </source>
</evidence>
<dbReference type="GO" id="GO:1990904">
    <property type="term" value="C:ribonucleoprotein complex"/>
    <property type="evidence" value="ECO:0007669"/>
    <property type="project" value="UniProtKB-KW"/>
</dbReference>
<evidence type="ECO:0000256" key="11">
    <source>
        <dbReference type="PIRSR" id="PIRSR001549-1"/>
    </source>
</evidence>
<evidence type="ECO:0000313" key="14">
    <source>
        <dbReference type="EMBL" id="PIS05023.1"/>
    </source>
</evidence>
<keyword evidence="5 10" id="KW-0648">Protein biosynthesis</keyword>
<keyword evidence="10" id="KW-0963">Cytoplasm</keyword>
<evidence type="ECO:0000256" key="12">
    <source>
        <dbReference type="SAM" id="MobiDB-lite"/>
    </source>
</evidence>
<evidence type="ECO:0000259" key="13">
    <source>
        <dbReference type="PROSITE" id="PS50862"/>
    </source>
</evidence>
<dbReference type="InterPro" id="IPR033656">
    <property type="entry name" value="HisRS_anticodon"/>
</dbReference>
<evidence type="ECO:0000256" key="2">
    <source>
        <dbReference type="ARBA" id="ARBA00022598"/>
    </source>
</evidence>
<keyword evidence="7 10" id="KW-0030">Aminoacyl-tRNA synthetase</keyword>
<feature type="binding site" evidence="11">
    <location>
        <position position="132"/>
    </location>
    <ligand>
        <name>L-histidine</name>
        <dbReference type="ChEBI" id="CHEBI:57595"/>
    </ligand>
</feature>
<name>A0A2H0W0Y7_9BACT</name>
<comment type="similarity">
    <text evidence="1 10">Belongs to the class-II aminoacyl-tRNA synthetase family.</text>
</comment>